<dbReference type="EMBL" id="DVMZ01000029">
    <property type="protein sequence ID" value="HIU58677.1"/>
    <property type="molecule type" value="Genomic_DNA"/>
</dbReference>
<dbReference type="Pfam" id="PF00682">
    <property type="entry name" value="HMGL-like"/>
    <property type="match status" value="1"/>
</dbReference>
<comment type="pathway">
    <text evidence="2 10">Amino-acid biosynthesis; L-leucine biosynthesis; L-leucine from 3-methyl-2-oxobutanoate: step 1/4.</text>
</comment>
<dbReference type="Gene3D" id="3.30.160.270">
    <property type="match status" value="1"/>
</dbReference>
<evidence type="ECO:0000256" key="7">
    <source>
        <dbReference type="ARBA" id="ARBA00022679"/>
    </source>
</evidence>
<evidence type="ECO:0000313" key="13">
    <source>
        <dbReference type="Proteomes" id="UP000824081"/>
    </source>
</evidence>
<evidence type="ECO:0000256" key="2">
    <source>
        <dbReference type="ARBA" id="ARBA00004689"/>
    </source>
</evidence>
<dbReference type="PROSITE" id="PS00815">
    <property type="entry name" value="AIPM_HOMOCIT_SYNTH_1"/>
    <property type="match status" value="1"/>
</dbReference>
<feature type="domain" description="Pyruvate carboxyltransferase" evidence="11">
    <location>
        <begin position="31"/>
        <end position="303"/>
    </location>
</feature>
<comment type="catalytic activity">
    <reaction evidence="1 10">
        <text>3-methyl-2-oxobutanoate + acetyl-CoA + H2O = (2S)-2-isopropylmalate + CoA + H(+)</text>
        <dbReference type="Rhea" id="RHEA:21524"/>
        <dbReference type="ChEBI" id="CHEBI:1178"/>
        <dbReference type="ChEBI" id="CHEBI:11851"/>
        <dbReference type="ChEBI" id="CHEBI:15377"/>
        <dbReference type="ChEBI" id="CHEBI:15378"/>
        <dbReference type="ChEBI" id="CHEBI:57287"/>
        <dbReference type="ChEBI" id="CHEBI:57288"/>
        <dbReference type="EC" id="2.3.3.13"/>
    </reaction>
</comment>
<feature type="binding site" evidence="10">
    <location>
        <position position="242"/>
    </location>
    <ligand>
        <name>Mg(2+)</name>
        <dbReference type="ChEBI" id="CHEBI:18420"/>
    </ligand>
</feature>
<dbReference type="HAMAP" id="MF_00572">
    <property type="entry name" value="LeuA_type2"/>
    <property type="match status" value="1"/>
</dbReference>
<dbReference type="InterPro" id="IPR036230">
    <property type="entry name" value="LeuA_allosteric_dom_sf"/>
</dbReference>
<dbReference type="GO" id="GO:0005737">
    <property type="term" value="C:cytoplasm"/>
    <property type="evidence" value="ECO:0007669"/>
    <property type="project" value="UniProtKB-SubCell"/>
</dbReference>
<reference evidence="12" key="1">
    <citation type="submission" date="2020-10" db="EMBL/GenBank/DDBJ databases">
        <authorList>
            <person name="Gilroy R."/>
        </authorList>
    </citation>
    <scope>NUCLEOTIDE SEQUENCE</scope>
    <source>
        <strain evidence="12">11687</strain>
    </source>
</reference>
<comment type="function">
    <text evidence="10">Catalyzes the condensation of the acetyl group of acetyl-CoA with 3-methyl-2-oxobutanoate (2-ketoisovalerate) to form 3-carboxy-3-hydroxy-4-methylpentanoate (2-isopropylmalate).</text>
</comment>
<name>A0A9D1MEN8_9FIRM</name>
<evidence type="ECO:0000256" key="9">
    <source>
        <dbReference type="ARBA" id="ARBA00023304"/>
    </source>
</evidence>
<keyword evidence="5 10" id="KW-0432">Leucine biosynthesis</keyword>
<keyword evidence="10" id="KW-0460">Magnesium</keyword>
<dbReference type="Proteomes" id="UP000824081">
    <property type="component" value="Unassembled WGS sequence"/>
</dbReference>
<evidence type="ECO:0000256" key="6">
    <source>
        <dbReference type="ARBA" id="ARBA00022605"/>
    </source>
</evidence>
<organism evidence="12 13">
    <name type="scientific">Candidatus Scatosoma pullistercoris</name>
    <dbReference type="NCBI Taxonomy" id="2840934"/>
    <lineage>
        <taxon>Bacteria</taxon>
        <taxon>Bacillati</taxon>
        <taxon>Bacillota</taxon>
        <taxon>Clostridia</taxon>
        <taxon>Candidatus Scatosoma</taxon>
    </lineage>
</organism>
<dbReference type="InterPro" id="IPR013709">
    <property type="entry name" value="2-isopropylmalate_synth_dimer"/>
</dbReference>
<dbReference type="GO" id="GO:0003985">
    <property type="term" value="F:acetyl-CoA C-acetyltransferase activity"/>
    <property type="evidence" value="ECO:0007669"/>
    <property type="project" value="UniProtKB-UniRule"/>
</dbReference>
<dbReference type="SUPFAM" id="SSF89000">
    <property type="entry name" value="post-HMGL domain-like"/>
    <property type="match status" value="1"/>
</dbReference>
<dbReference type="InterPro" id="IPR002034">
    <property type="entry name" value="AIPM/Hcit_synth_CS"/>
</dbReference>
<dbReference type="SUPFAM" id="SSF51569">
    <property type="entry name" value="Aldolase"/>
    <property type="match status" value="1"/>
</dbReference>
<dbReference type="CDD" id="cd07942">
    <property type="entry name" value="DRE_TIM_LeuA"/>
    <property type="match status" value="1"/>
</dbReference>
<evidence type="ECO:0000259" key="11">
    <source>
        <dbReference type="PROSITE" id="PS50991"/>
    </source>
</evidence>
<keyword evidence="8 10" id="KW-0479">Metal-binding</keyword>
<feature type="binding site" evidence="10">
    <location>
        <position position="40"/>
    </location>
    <ligand>
        <name>Mg(2+)</name>
        <dbReference type="ChEBI" id="CHEBI:18420"/>
    </ligand>
</feature>
<evidence type="ECO:0000256" key="8">
    <source>
        <dbReference type="ARBA" id="ARBA00022723"/>
    </source>
</evidence>
<comment type="subunit">
    <text evidence="10">Homodimer.</text>
</comment>
<dbReference type="InterPro" id="IPR000891">
    <property type="entry name" value="PYR_CT"/>
</dbReference>
<feature type="binding site" evidence="10">
    <location>
        <position position="278"/>
    </location>
    <ligand>
        <name>Mg(2+)</name>
        <dbReference type="ChEBI" id="CHEBI:18420"/>
    </ligand>
</feature>
<evidence type="ECO:0000256" key="3">
    <source>
        <dbReference type="ARBA" id="ARBA00009767"/>
    </source>
</evidence>
<keyword evidence="10" id="KW-0963">Cytoplasm</keyword>
<evidence type="ECO:0000256" key="4">
    <source>
        <dbReference type="ARBA" id="ARBA00012973"/>
    </source>
</evidence>
<dbReference type="NCBIfam" id="NF002991">
    <property type="entry name" value="PRK03739.1"/>
    <property type="match status" value="1"/>
</dbReference>
<evidence type="ECO:0000313" key="12">
    <source>
        <dbReference type="EMBL" id="HIU58677.1"/>
    </source>
</evidence>
<feature type="region of interest" description="Regulatory domain" evidence="10">
    <location>
        <begin position="438"/>
        <end position="572"/>
    </location>
</feature>
<dbReference type="Pfam" id="PF22615">
    <property type="entry name" value="IPMS_D2"/>
    <property type="match status" value="1"/>
</dbReference>
<dbReference type="PROSITE" id="PS00816">
    <property type="entry name" value="AIPM_HOMOCIT_SYNTH_2"/>
    <property type="match status" value="1"/>
</dbReference>
<dbReference type="SUPFAM" id="SSF110921">
    <property type="entry name" value="2-isopropylmalate synthase LeuA, allosteric (dimerisation) domain"/>
    <property type="match status" value="1"/>
</dbReference>
<dbReference type="Gene3D" id="3.20.20.70">
    <property type="entry name" value="Aldolase class I"/>
    <property type="match status" value="1"/>
</dbReference>
<dbReference type="PANTHER" id="PTHR46911:SF1">
    <property type="entry name" value="2-ISOPROPYLMALATE SYNTHASE"/>
    <property type="match status" value="1"/>
</dbReference>
<accession>A0A9D1MEN8</accession>
<protein>
    <recommendedName>
        <fullName evidence="4 10">2-isopropylmalate synthase</fullName>
        <ecNumber evidence="4 10">2.3.3.13</ecNumber>
    </recommendedName>
    <alternativeName>
        <fullName evidence="10">Alpha-IPM synthase</fullName>
    </alternativeName>
    <alternativeName>
        <fullName evidence="10">Alpha-isopropylmalate synthase</fullName>
    </alternativeName>
</protein>
<feature type="binding site" evidence="10">
    <location>
        <position position="244"/>
    </location>
    <ligand>
        <name>Mg(2+)</name>
        <dbReference type="ChEBI" id="CHEBI:18420"/>
    </ligand>
</feature>
<dbReference type="EC" id="2.3.3.13" evidence="4 10"/>
<keyword evidence="6 10" id="KW-0028">Amino-acid biosynthesis</keyword>
<dbReference type="GO" id="GO:0009098">
    <property type="term" value="P:L-leucine biosynthetic process"/>
    <property type="evidence" value="ECO:0007669"/>
    <property type="project" value="UniProtKB-UniRule"/>
</dbReference>
<evidence type="ECO:0000256" key="1">
    <source>
        <dbReference type="ARBA" id="ARBA00000064"/>
    </source>
</evidence>
<sequence>MKNCGKYAGQYFLPEGETLDWVKKDCLKQAPRWCSVDLRDGNQALVEPMDIPTKTEFFRMLVELGFKEIEVGFPAASQTEYDFIRKLIEEGLVPDDVTIQVLTQSREHIIRRTFESVRGAKNVIVHLYNSISPAQREQVFGGGREEVKEIALTGAKLLKELAEGREGIRFEYSPESFTAAEPEFAAEVCNAVLDIWRPEPEKKAIINLPATVETSMPHVFARQVEYMRKHLAYPEGVVLSVHPHNDRGCGVAAAESGMLAGAGRVEGTLFGNGERTGNVDLVTLALNLYSQGVDPGLDFENLPYVAARYSYLTGMDIPVRQPYAGELVFAAFSGSHQDAIAKGLRWRKQHGGEVWKVPYLPVDPRDIGREYEKDVIRINSQSGKGGVGYILESAYSLKLPALLKEAFSRVVKKVTDEGHKELRPSEIYQLFIDTYLNSDRYFSLAEADYRLKDGIDAEVLLTDKKTGQTHRLTGHGNGRLDAVANILADYTGISFSMNGYEQHALTQKAGTSSKAITYLSIVSDGMSRWGAGVHDDSTSSSIRALCAALSNLLLLRENSGEGKADGAGQTED</sequence>
<dbReference type="Pfam" id="PF08502">
    <property type="entry name" value="LeuA_dimer"/>
    <property type="match status" value="1"/>
</dbReference>
<evidence type="ECO:0000256" key="10">
    <source>
        <dbReference type="HAMAP-Rule" id="MF_00572"/>
    </source>
</evidence>
<dbReference type="InterPro" id="IPR013785">
    <property type="entry name" value="Aldolase_TIM"/>
</dbReference>
<dbReference type="GO" id="GO:0000287">
    <property type="term" value="F:magnesium ion binding"/>
    <property type="evidence" value="ECO:0007669"/>
    <property type="project" value="UniProtKB-UniRule"/>
</dbReference>
<comment type="subcellular location">
    <subcellularLocation>
        <location evidence="10">Cytoplasm</location>
    </subcellularLocation>
</comment>
<dbReference type="InterPro" id="IPR054692">
    <property type="entry name" value="LeuA-like_post-cat"/>
</dbReference>
<dbReference type="AlphaFoldDB" id="A0A9D1MEN8"/>
<evidence type="ECO:0000256" key="5">
    <source>
        <dbReference type="ARBA" id="ARBA00022430"/>
    </source>
</evidence>
<dbReference type="InterPro" id="IPR005668">
    <property type="entry name" value="IPM_Synthase"/>
</dbReference>
<dbReference type="InterPro" id="IPR039371">
    <property type="entry name" value="LeuA_N_DRE-TIM"/>
</dbReference>
<dbReference type="GO" id="GO:0003852">
    <property type="term" value="F:2-isopropylmalate synthase activity"/>
    <property type="evidence" value="ECO:0007669"/>
    <property type="project" value="UniProtKB-UniRule"/>
</dbReference>
<keyword evidence="9 10" id="KW-0100">Branched-chain amino acid biosynthesis</keyword>
<keyword evidence="7 10" id="KW-0808">Transferase</keyword>
<dbReference type="SMART" id="SM00917">
    <property type="entry name" value="LeuA_dimer"/>
    <property type="match status" value="1"/>
</dbReference>
<gene>
    <name evidence="10" type="primary">leuA</name>
    <name evidence="12" type="ORF">IAC57_01110</name>
</gene>
<comment type="similarity">
    <text evidence="3 10">Belongs to the alpha-IPM synthase/homocitrate synthase family. LeuA type 2 subfamily.</text>
</comment>
<reference evidence="12" key="2">
    <citation type="journal article" date="2021" name="PeerJ">
        <title>Extensive microbial diversity within the chicken gut microbiome revealed by metagenomics and culture.</title>
        <authorList>
            <person name="Gilroy R."/>
            <person name="Ravi A."/>
            <person name="Getino M."/>
            <person name="Pursley I."/>
            <person name="Horton D.L."/>
            <person name="Alikhan N.F."/>
            <person name="Baker D."/>
            <person name="Gharbi K."/>
            <person name="Hall N."/>
            <person name="Watson M."/>
            <person name="Adriaenssens E.M."/>
            <person name="Foster-Nyarko E."/>
            <person name="Jarju S."/>
            <person name="Secka A."/>
            <person name="Antonio M."/>
            <person name="Oren A."/>
            <person name="Chaudhuri R.R."/>
            <person name="La Ragione R."/>
            <person name="Hildebrand F."/>
            <person name="Pallen M.J."/>
        </authorList>
    </citation>
    <scope>NUCLEOTIDE SEQUENCE</scope>
    <source>
        <strain evidence="12">11687</strain>
    </source>
</reference>
<dbReference type="PROSITE" id="PS50991">
    <property type="entry name" value="PYR_CT"/>
    <property type="match status" value="1"/>
</dbReference>
<comment type="caution">
    <text evidence="12">The sequence shown here is derived from an EMBL/GenBank/DDBJ whole genome shotgun (WGS) entry which is preliminary data.</text>
</comment>
<comment type="cofactor">
    <cofactor evidence="10">
        <name>Mg(2+)</name>
        <dbReference type="ChEBI" id="CHEBI:18420"/>
    </cofactor>
</comment>
<dbReference type="PANTHER" id="PTHR46911">
    <property type="match status" value="1"/>
</dbReference>
<proteinExistence type="inferred from homology"/>